<accession>A0ABT1QFL8</accession>
<comment type="caution">
    <text evidence="2">The sequence shown here is derived from an EMBL/GenBank/DDBJ whole genome shotgun (WGS) entry which is preliminary data.</text>
</comment>
<protein>
    <recommendedName>
        <fullName evidence="1">Gp28/Gp37-like domain-containing protein</fullName>
    </recommendedName>
</protein>
<dbReference type="RefSeq" id="WP_255968464.1">
    <property type="nucleotide sequence ID" value="NZ_JANFQF010000008.1"/>
</dbReference>
<keyword evidence="3" id="KW-1185">Reference proteome</keyword>
<proteinExistence type="predicted"/>
<dbReference type="Proteomes" id="UP001524501">
    <property type="component" value="Unassembled WGS sequence"/>
</dbReference>
<name>A0ABT1QFL8_9NOCA</name>
<gene>
    <name evidence="2" type="ORF">NOF53_12035</name>
</gene>
<organism evidence="2 3">
    <name type="scientific">Rhodococcus tibetensis</name>
    <dbReference type="NCBI Taxonomy" id="2965064"/>
    <lineage>
        <taxon>Bacteria</taxon>
        <taxon>Bacillati</taxon>
        <taxon>Actinomycetota</taxon>
        <taxon>Actinomycetes</taxon>
        <taxon>Mycobacteriales</taxon>
        <taxon>Nocardiaceae</taxon>
        <taxon>Rhodococcus</taxon>
    </lineage>
</organism>
<sequence>MSVDLSLSLEEQCQAIWDETEARDRWMQAQRRKPPLVRLHTGANCDLVHVVECEDEATWEDPDNDTGPGTLILDFATPQAQWLNDMYGRIQRGEKRNVIVSVDYCGIRWSGLLEECDVQTDETGYTRLVATFLSDFEQLKSKLLWSTPVMPAAFQPIKVFGLAGPAPWVCLTALQINLWRENFSLLTLPDDPLAPSAWFTGLDMANWTVVVKPSSFMYWMGQGVPWAILTSRFKYWHEAAQDILADAELSLRWRRWFEGDPEPWPGAQVRHGALVVWIEDMSGVLAGTSNGGTLADGLARTIRSYTEDFVENIEETITDMPVIDDYRDPNKPFSYDPRVPYVYYPPDSPGVTQSSFKSKGAKYVQLVTGGHSMPGVNETMSALTQGIFDVIGNALQVGSIGGSVDAILKPFYEDTVLAWVAVKLFERAQASGDFRLFEFFIASAGKAYTLDTLMVLRKGAHDTRTIFSWSMSIADATPYMLGENGLGHFSKGHRIAGRIPGDLTRRIHVQRVAKTVLGWGVDRSAGWELVVGENKPQEDPLVRLMGDAAEFRSELKEAGVF</sequence>
<evidence type="ECO:0000259" key="1">
    <source>
        <dbReference type="Pfam" id="PF14594"/>
    </source>
</evidence>
<reference evidence="2 3" key="1">
    <citation type="submission" date="2022-07" db="EMBL/GenBank/DDBJ databases">
        <title>Degradation activity of malathion, p-nitrophenol and potential low-temperature adaptation strategy of Rhodococcus sp. FXJ9.536.</title>
        <authorList>
            <person name="Huang J."/>
            <person name="Huang Y."/>
        </authorList>
    </citation>
    <scope>NUCLEOTIDE SEQUENCE [LARGE SCALE GENOMIC DNA]</scope>
    <source>
        <strain evidence="2 3">FXJ9.536</strain>
    </source>
</reference>
<dbReference type="EMBL" id="JANFQF010000008">
    <property type="protein sequence ID" value="MCQ4119892.1"/>
    <property type="molecule type" value="Genomic_DNA"/>
</dbReference>
<feature type="domain" description="Gp28/Gp37-like" evidence="1">
    <location>
        <begin position="37"/>
        <end position="533"/>
    </location>
</feature>
<dbReference type="InterPro" id="IPR029432">
    <property type="entry name" value="Gp28/Gp37-like_dom"/>
</dbReference>
<evidence type="ECO:0000313" key="2">
    <source>
        <dbReference type="EMBL" id="MCQ4119892.1"/>
    </source>
</evidence>
<evidence type="ECO:0000313" key="3">
    <source>
        <dbReference type="Proteomes" id="UP001524501"/>
    </source>
</evidence>
<dbReference type="Pfam" id="PF14594">
    <property type="entry name" value="Sipho_Gp37"/>
    <property type="match status" value="1"/>
</dbReference>